<sequence length="509" mass="56341">MASNHLQDSFKLNYPVFLSAAVTSLIIGVVMVIAPDKTAESLGNIQSWISDTLGWYYVLLMTSCLVFVFWLAFSKYKNIQLSQVGESPEFSFKSWVSMLFSAGIGIGILYYGAFEAIDHYLHPPVDLHNTAAQAREAMVITFLHWGLHGWALYALMGVVLAYFAYRKNLPLALRSPLYPILKERIYGCAGHCVDGFGIIATLISLITNLGMGTLLLYSGLSYLVDIPPSNTLLVSITIFMMLIATLVAITGVKKGISLLANINIIFMVAFLLFVFLNGKPIFLLGGLVQNIGDYLSSLTQKTFNMYLFEGKNAANWLSDWTIFYWAWWVAWAPFVGMFVARISKGRTIKELILGVMIVPLGFALVWMSVFGNIAMDLVINGNATEFAAAVSNKPVESMLYELMHYFPFTKIIIALLVFMGFVMFLTPVDSGLVMISNLSAKELPEDAEDAPVCLRIFWAIVITLLSVGLLFAGSFDAMQSAVVLCGLPFSVVLISYMIGILKDLRESKE</sequence>
<keyword evidence="7 8" id="KW-0472">Membrane</keyword>
<dbReference type="NCBIfam" id="TIGR00842">
    <property type="entry name" value="bcct"/>
    <property type="match status" value="1"/>
</dbReference>
<comment type="caution">
    <text evidence="9">The sequence shown here is derived from an EMBL/GenBank/DDBJ whole genome shotgun (WGS) entry which is preliminary data.</text>
</comment>
<feature type="transmembrane region" description="Helical" evidence="8">
    <location>
        <begin position="231"/>
        <end position="249"/>
    </location>
</feature>
<dbReference type="Proteomes" id="UP000092527">
    <property type="component" value="Unassembled WGS sequence"/>
</dbReference>
<accession>A0AB36E3E8</accession>
<evidence type="ECO:0000313" key="10">
    <source>
        <dbReference type="Proteomes" id="UP000092527"/>
    </source>
</evidence>
<comment type="similarity">
    <text evidence="2">Belongs to the BCCT transporter (TC 2.A.15) family.</text>
</comment>
<feature type="transmembrane region" description="Helical" evidence="8">
    <location>
        <begin position="54"/>
        <end position="73"/>
    </location>
</feature>
<dbReference type="Pfam" id="PF02028">
    <property type="entry name" value="BCCT"/>
    <property type="match status" value="1"/>
</dbReference>
<dbReference type="GO" id="GO:0005886">
    <property type="term" value="C:plasma membrane"/>
    <property type="evidence" value="ECO:0007669"/>
    <property type="project" value="UniProtKB-SubCell"/>
</dbReference>
<feature type="transmembrane region" description="Helical" evidence="8">
    <location>
        <begin position="456"/>
        <end position="475"/>
    </location>
</feature>
<feature type="transmembrane region" description="Helical" evidence="8">
    <location>
        <begin position="12"/>
        <end position="34"/>
    </location>
</feature>
<dbReference type="GO" id="GO:0022857">
    <property type="term" value="F:transmembrane transporter activity"/>
    <property type="evidence" value="ECO:0007669"/>
    <property type="project" value="InterPro"/>
</dbReference>
<evidence type="ECO:0000256" key="3">
    <source>
        <dbReference type="ARBA" id="ARBA00022448"/>
    </source>
</evidence>
<comment type="subcellular location">
    <subcellularLocation>
        <location evidence="1">Cell membrane</location>
        <topology evidence="1">Multi-pass membrane protein</topology>
    </subcellularLocation>
</comment>
<feature type="transmembrane region" description="Helical" evidence="8">
    <location>
        <begin position="481"/>
        <end position="501"/>
    </location>
</feature>
<dbReference type="RefSeq" id="WP_066111750.1">
    <property type="nucleotide sequence ID" value="NZ_CP103875.1"/>
</dbReference>
<dbReference type="PROSITE" id="PS01303">
    <property type="entry name" value="BCCT"/>
    <property type="match status" value="1"/>
</dbReference>
<feature type="transmembrane region" description="Helical" evidence="8">
    <location>
        <begin position="352"/>
        <end position="375"/>
    </location>
</feature>
<dbReference type="EMBL" id="JTJU01000020">
    <property type="protein sequence ID" value="OBX10958.1"/>
    <property type="molecule type" value="Genomic_DNA"/>
</dbReference>
<feature type="transmembrane region" description="Helical" evidence="8">
    <location>
        <begin position="145"/>
        <end position="165"/>
    </location>
</feature>
<gene>
    <name evidence="9" type="ORF">QV09_04160</name>
</gene>
<evidence type="ECO:0000256" key="6">
    <source>
        <dbReference type="ARBA" id="ARBA00022989"/>
    </source>
</evidence>
<reference evidence="9 10" key="1">
    <citation type="submission" date="2014-11" db="EMBL/GenBank/DDBJ databases">
        <title>Pan-genome of Gallibacterium spp.</title>
        <authorList>
            <person name="Kudirkiene E."/>
            <person name="Bojesen A.M."/>
        </authorList>
    </citation>
    <scope>NUCLEOTIDE SEQUENCE [LARGE SCALE GENOMIC DNA]</scope>
    <source>
        <strain evidence="9 10">18469/18</strain>
    </source>
</reference>
<evidence type="ECO:0000256" key="8">
    <source>
        <dbReference type="SAM" id="Phobius"/>
    </source>
</evidence>
<dbReference type="InterPro" id="IPR018093">
    <property type="entry name" value="BCCT_CS"/>
</dbReference>
<feature type="transmembrane region" description="Helical" evidence="8">
    <location>
        <begin position="256"/>
        <end position="276"/>
    </location>
</feature>
<dbReference type="AlphaFoldDB" id="A0AB36E3E8"/>
<evidence type="ECO:0000256" key="7">
    <source>
        <dbReference type="ARBA" id="ARBA00023136"/>
    </source>
</evidence>
<evidence type="ECO:0000256" key="1">
    <source>
        <dbReference type="ARBA" id="ARBA00004651"/>
    </source>
</evidence>
<dbReference type="PANTHER" id="PTHR30047">
    <property type="entry name" value="HIGH-AFFINITY CHOLINE TRANSPORT PROTEIN-RELATED"/>
    <property type="match status" value="1"/>
</dbReference>
<organism evidence="9 10">
    <name type="scientific">Gallibacterium salpingitidis</name>
    <dbReference type="NCBI Taxonomy" id="505341"/>
    <lineage>
        <taxon>Bacteria</taxon>
        <taxon>Pseudomonadati</taxon>
        <taxon>Pseudomonadota</taxon>
        <taxon>Gammaproteobacteria</taxon>
        <taxon>Pasteurellales</taxon>
        <taxon>Pasteurellaceae</taxon>
        <taxon>Gallibacterium</taxon>
    </lineage>
</organism>
<feature type="transmembrane region" description="Helical" evidence="8">
    <location>
        <begin position="411"/>
        <end position="435"/>
    </location>
</feature>
<feature type="transmembrane region" description="Helical" evidence="8">
    <location>
        <begin position="185"/>
        <end position="211"/>
    </location>
</feature>
<feature type="transmembrane region" description="Helical" evidence="8">
    <location>
        <begin position="322"/>
        <end position="340"/>
    </location>
</feature>
<feature type="transmembrane region" description="Helical" evidence="8">
    <location>
        <begin position="94"/>
        <end position="113"/>
    </location>
</feature>
<evidence type="ECO:0000256" key="2">
    <source>
        <dbReference type="ARBA" id="ARBA00005658"/>
    </source>
</evidence>
<keyword evidence="4" id="KW-1003">Cell membrane</keyword>
<proteinExistence type="inferred from homology"/>
<keyword evidence="5 8" id="KW-0812">Transmembrane</keyword>
<keyword evidence="6 8" id="KW-1133">Transmembrane helix</keyword>
<keyword evidence="3" id="KW-0813">Transport</keyword>
<evidence type="ECO:0000313" key="9">
    <source>
        <dbReference type="EMBL" id="OBX10958.1"/>
    </source>
</evidence>
<name>A0AB36E3E8_9PAST</name>
<evidence type="ECO:0000256" key="5">
    <source>
        <dbReference type="ARBA" id="ARBA00022692"/>
    </source>
</evidence>
<evidence type="ECO:0000256" key="4">
    <source>
        <dbReference type="ARBA" id="ARBA00022475"/>
    </source>
</evidence>
<dbReference type="PANTHER" id="PTHR30047:SF7">
    <property type="entry name" value="HIGH-AFFINITY CHOLINE TRANSPORT PROTEIN"/>
    <property type="match status" value="1"/>
</dbReference>
<dbReference type="InterPro" id="IPR000060">
    <property type="entry name" value="BCCT_transptr"/>
</dbReference>
<protein>
    <submittedName>
        <fullName evidence="9">Choline transporter</fullName>
    </submittedName>
</protein>